<protein>
    <submittedName>
        <fullName evidence="3">CAP domain-containing protein</fullName>
    </submittedName>
</protein>
<dbReference type="Proteomes" id="UP001315686">
    <property type="component" value="Unassembled WGS sequence"/>
</dbReference>
<evidence type="ECO:0000313" key="3">
    <source>
        <dbReference type="EMBL" id="MBT0958756.1"/>
    </source>
</evidence>
<dbReference type="InterPro" id="IPR014044">
    <property type="entry name" value="CAP_dom"/>
</dbReference>
<feature type="signal peptide" evidence="1">
    <location>
        <begin position="1"/>
        <end position="20"/>
    </location>
</feature>
<dbReference type="InterPro" id="IPR035940">
    <property type="entry name" value="CAP_sf"/>
</dbReference>
<organism evidence="3 4">
    <name type="scientific">Harenicola maris</name>
    <dbReference type="NCBI Taxonomy" id="2841044"/>
    <lineage>
        <taxon>Bacteria</taxon>
        <taxon>Pseudomonadati</taxon>
        <taxon>Pseudomonadota</taxon>
        <taxon>Alphaproteobacteria</taxon>
        <taxon>Rhodobacterales</taxon>
        <taxon>Paracoccaceae</taxon>
        <taxon>Harenicola</taxon>
    </lineage>
</organism>
<keyword evidence="4" id="KW-1185">Reference proteome</keyword>
<sequence length="145" mass="15265">MSRATAALIATLLAPLPALAGPQTGEAVNSFRLAKGLPALTYSADLEQAAQGHAAELARRNSTSHKGRDGSDHMTRIARTGFALCRGGKKYGAENIAYGFSNLNSVIKAWSGSSGHYKNLTTRKATHYGLGHAGDKWVLVVARAC</sequence>
<evidence type="ECO:0000256" key="1">
    <source>
        <dbReference type="SAM" id="SignalP"/>
    </source>
</evidence>
<dbReference type="RefSeq" id="WP_327794977.1">
    <property type="nucleotide sequence ID" value="NZ_JADQAZ010000003.1"/>
</dbReference>
<dbReference type="PANTHER" id="PTHR31157:SF1">
    <property type="entry name" value="SCP DOMAIN-CONTAINING PROTEIN"/>
    <property type="match status" value="1"/>
</dbReference>
<dbReference type="PANTHER" id="PTHR31157">
    <property type="entry name" value="SCP DOMAIN-CONTAINING PROTEIN"/>
    <property type="match status" value="1"/>
</dbReference>
<evidence type="ECO:0000259" key="2">
    <source>
        <dbReference type="Pfam" id="PF00188"/>
    </source>
</evidence>
<dbReference type="SUPFAM" id="SSF55797">
    <property type="entry name" value="PR-1-like"/>
    <property type="match status" value="1"/>
</dbReference>
<accession>A0AAP2CSK1</accession>
<dbReference type="Pfam" id="PF00188">
    <property type="entry name" value="CAP"/>
    <property type="match status" value="1"/>
</dbReference>
<dbReference type="CDD" id="cd05379">
    <property type="entry name" value="CAP_bacterial"/>
    <property type="match status" value="1"/>
</dbReference>
<proteinExistence type="predicted"/>
<feature type="chain" id="PRO_5043003358" evidence="1">
    <location>
        <begin position="21"/>
        <end position="145"/>
    </location>
</feature>
<name>A0AAP2CSK1_9RHOB</name>
<dbReference type="EMBL" id="JADQAZ010000003">
    <property type="protein sequence ID" value="MBT0958756.1"/>
    <property type="molecule type" value="Genomic_DNA"/>
</dbReference>
<dbReference type="Gene3D" id="3.40.33.10">
    <property type="entry name" value="CAP"/>
    <property type="match status" value="1"/>
</dbReference>
<feature type="domain" description="SCP" evidence="2">
    <location>
        <begin position="26"/>
        <end position="135"/>
    </location>
</feature>
<keyword evidence="1" id="KW-0732">Signal</keyword>
<gene>
    <name evidence="3" type="ORF">IV417_15305</name>
</gene>
<evidence type="ECO:0000313" key="4">
    <source>
        <dbReference type="Proteomes" id="UP001315686"/>
    </source>
</evidence>
<dbReference type="AlphaFoldDB" id="A0AAP2CSK1"/>
<reference evidence="3 4" key="1">
    <citation type="journal article" date="2021" name="Arch. Microbiol.">
        <title>Harenicola maris gen. nov., sp. nov. isolated from the Sea of Japan shallow sediments.</title>
        <authorList>
            <person name="Romanenko L.A."/>
            <person name="Kurilenko V.V."/>
            <person name="Chernysheva N.Y."/>
            <person name="Tekutyeva L.A."/>
            <person name="Velansky P.V."/>
            <person name="Svetashev V.I."/>
            <person name="Isaeva M.P."/>
        </authorList>
    </citation>
    <scope>NUCLEOTIDE SEQUENCE [LARGE SCALE GENOMIC DNA]</scope>
    <source>
        <strain evidence="3 4">KMM 3653</strain>
    </source>
</reference>
<comment type="caution">
    <text evidence="3">The sequence shown here is derived from an EMBL/GenBank/DDBJ whole genome shotgun (WGS) entry which is preliminary data.</text>
</comment>